<name>A0A0F0IJ04_ASPPU</name>
<keyword evidence="2" id="KW-0489">Methyltransferase</keyword>
<evidence type="ECO:0000313" key="2">
    <source>
        <dbReference type="EMBL" id="KJK67146.1"/>
    </source>
</evidence>
<dbReference type="OrthoDB" id="2013972at2759"/>
<feature type="compositionally biased region" description="Basic and acidic residues" evidence="1">
    <location>
        <begin position="7"/>
        <end position="16"/>
    </location>
</feature>
<dbReference type="PANTHER" id="PTHR43591">
    <property type="entry name" value="METHYLTRANSFERASE"/>
    <property type="match status" value="1"/>
</dbReference>
<dbReference type="Pfam" id="PF13489">
    <property type="entry name" value="Methyltransf_23"/>
    <property type="match status" value="1"/>
</dbReference>
<dbReference type="STRING" id="1403190.A0A0F0IJ04"/>
<evidence type="ECO:0000313" key="3">
    <source>
        <dbReference type="Proteomes" id="UP000033540"/>
    </source>
</evidence>
<reference evidence="2 3" key="1">
    <citation type="submission" date="2015-02" db="EMBL/GenBank/DDBJ databases">
        <title>Draft genome sequence of Aspergillus parasiticus SU-1.</title>
        <authorList>
            <person name="Yu J."/>
            <person name="Fedorova N."/>
            <person name="Yin Y."/>
            <person name="Losada L."/>
            <person name="Zafar N."/>
            <person name="Taujale R."/>
            <person name="Ehrlich K.C."/>
            <person name="Bhatnagar D."/>
            <person name="Cleveland T.E."/>
            <person name="Bennett J.W."/>
            <person name="Nierman W.C."/>
        </authorList>
    </citation>
    <scope>NUCLEOTIDE SEQUENCE [LARGE SCALE GENOMIC DNA]</scope>
    <source>
        <strain evidence="3">ATCC 56775 / NRRL 5862 / SRRC 143 / SU-1</strain>
    </source>
</reference>
<feature type="compositionally biased region" description="Pro residues" evidence="1">
    <location>
        <begin position="18"/>
        <end position="36"/>
    </location>
</feature>
<dbReference type="Proteomes" id="UP000033540">
    <property type="component" value="Unassembled WGS sequence"/>
</dbReference>
<dbReference type="EMBL" id="JZEE01000199">
    <property type="protein sequence ID" value="KJK67146.1"/>
    <property type="molecule type" value="Genomic_DNA"/>
</dbReference>
<feature type="region of interest" description="Disordered" evidence="1">
    <location>
        <begin position="1"/>
        <end position="59"/>
    </location>
</feature>
<sequence length="388" mass="44389">MASRSEPPQKRPREETPPESPPPEVEPEPQPQPQAEPEPEPEQQPEIPPGHIQGIIEPDTFSDVDGDSLYAGSLGDASYTTSITSSAMNYQYEVFLGSTAIWRRLLSISYRMVADIIRTMRVNTFCLMMNKNKISHHIYRMILKGELNAAPIKNPARVLDIGTGTGIWAIDFADEHPESEVIGNDLSPIQPSWIPPNLRFEVDDFEAPWSYSQPFDYIHGRELEGFIRDHDRLFQQALANLKPGGWFEIASIEVNCFSDDDTHLKATSMMEGVKNMHISAKKFGKDFDTVKNWRSKMENAGFVNVREDVYKLPQSPWPKDPKMKELGRYHQVNMIEAMPPYCYALFTRMLGWHRIEIEALVAGMRKELRDTSLHLYSRLHIVYGQRAL</sequence>
<dbReference type="CDD" id="cd02440">
    <property type="entry name" value="AdoMet_MTases"/>
    <property type="match status" value="1"/>
</dbReference>
<gene>
    <name evidence="2" type="ORF">P875_00117441</name>
</gene>
<proteinExistence type="predicted"/>
<dbReference type="GO" id="GO:0008168">
    <property type="term" value="F:methyltransferase activity"/>
    <property type="evidence" value="ECO:0007669"/>
    <property type="project" value="UniProtKB-KW"/>
</dbReference>
<dbReference type="PANTHER" id="PTHR43591:SF31">
    <property type="entry name" value="LAEA-LIKE, PUTATIVE (AFU_ORTHOLOGUE AFUA_8G01930)-RELATED"/>
    <property type="match status" value="1"/>
</dbReference>
<dbReference type="AlphaFoldDB" id="A0A0F0IJ04"/>
<keyword evidence="2" id="KW-0808">Transferase</keyword>
<dbReference type="Gene3D" id="3.40.50.150">
    <property type="entry name" value="Vaccinia Virus protein VP39"/>
    <property type="match status" value="1"/>
</dbReference>
<dbReference type="GO" id="GO:0032259">
    <property type="term" value="P:methylation"/>
    <property type="evidence" value="ECO:0007669"/>
    <property type="project" value="UniProtKB-KW"/>
</dbReference>
<protein>
    <submittedName>
        <fullName evidence="2">Methyltransferase domain protein</fullName>
    </submittedName>
</protein>
<dbReference type="SUPFAM" id="SSF53335">
    <property type="entry name" value="S-adenosyl-L-methionine-dependent methyltransferases"/>
    <property type="match status" value="1"/>
</dbReference>
<evidence type="ECO:0000256" key="1">
    <source>
        <dbReference type="SAM" id="MobiDB-lite"/>
    </source>
</evidence>
<dbReference type="InterPro" id="IPR029063">
    <property type="entry name" value="SAM-dependent_MTases_sf"/>
</dbReference>
<accession>A0A0F0IJ04</accession>
<organism evidence="2 3">
    <name type="scientific">Aspergillus parasiticus (strain ATCC 56775 / NRRL 5862 / SRRC 143 / SU-1)</name>
    <dbReference type="NCBI Taxonomy" id="1403190"/>
    <lineage>
        <taxon>Eukaryota</taxon>
        <taxon>Fungi</taxon>
        <taxon>Dikarya</taxon>
        <taxon>Ascomycota</taxon>
        <taxon>Pezizomycotina</taxon>
        <taxon>Eurotiomycetes</taxon>
        <taxon>Eurotiomycetidae</taxon>
        <taxon>Eurotiales</taxon>
        <taxon>Aspergillaceae</taxon>
        <taxon>Aspergillus</taxon>
        <taxon>Aspergillus subgen. Circumdati</taxon>
    </lineage>
</organism>
<comment type="caution">
    <text evidence="2">The sequence shown here is derived from an EMBL/GenBank/DDBJ whole genome shotgun (WGS) entry which is preliminary data.</text>
</comment>